<dbReference type="Ensembl" id="ENSSHAT00000038570.1">
    <property type="protein sequence ID" value="ENSSHAP00000026068.1"/>
    <property type="gene ID" value="ENSSHAG00000031101.1"/>
</dbReference>
<evidence type="ECO:0000256" key="11">
    <source>
        <dbReference type="SAM" id="Phobius"/>
    </source>
</evidence>
<feature type="transmembrane region" description="Helical" evidence="11">
    <location>
        <begin position="45"/>
        <end position="65"/>
    </location>
</feature>
<feature type="domain" description="G-protein coupled receptors family 1 profile" evidence="12">
    <location>
        <begin position="57"/>
        <end position="277"/>
    </location>
</feature>
<evidence type="ECO:0000256" key="7">
    <source>
        <dbReference type="ARBA" id="ARBA00023170"/>
    </source>
</evidence>
<name>A0A7N4NPE1_SARHA</name>
<evidence type="ECO:0000259" key="12">
    <source>
        <dbReference type="PROSITE" id="PS50262"/>
    </source>
</evidence>
<comment type="similarity">
    <text evidence="9">Belongs to the G-protein coupled receptor 1 family. Mas subfamily.</text>
</comment>
<evidence type="ECO:0000313" key="14">
    <source>
        <dbReference type="Proteomes" id="UP000007648"/>
    </source>
</evidence>
<gene>
    <name evidence="13" type="primary">LOC100934295</name>
</gene>
<feature type="transmembrane region" description="Helical" evidence="11">
    <location>
        <begin position="154"/>
        <end position="179"/>
    </location>
</feature>
<reference evidence="13" key="3">
    <citation type="submission" date="2025-09" db="UniProtKB">
        <authorList>
            <consortium name="Ensembl"/>
        </authorList>
    </citation>
    <scope>IDENTIFICATION</scope>
</reference>
<feature type="compositionally biased region" description="Low complexity" evidence="10">
    <location>
        <begin position="21"/>
        <end position="35"/>
    </location>
</feature>
<accession>A0A7N4NPE1</accession>
<keyword evidence="6 11" id="KW-0472">Membrane</keyword>
<dbReference type="GO" id="GO:0004930">
    <property type="term" value="F:G protein-coupled receptor activity"/>
    <property type="evidence" value="ECO:0007669"/>
    <property type="project" value="UniProtKB-KW"/>
</dbReference>
<evidence type="ECO:0000256" key="1">
    <source>
        <dbReference type="ARBA" id="ARBA00004651"/>
    </source>
</evidence>
<dbReference type="Proteomes" id="UP000007648">
    <property type="component" value="Unassembled WGS sequence"/>
</dbReference>
<dbReference type="InParanoid" id="A0A7N4NPE1"/>
<keyword evidence="7" id="KW-0675">Receptor</keyword>
<dbReference type="InterPro" id="IPR026234">
    <property type="entry name" value="MRGPCRFAMILY"/>
</dbReference>
<dbReference type="PANTHER" id="PTHR11334:SF29">
    <property type="entry name" value="MAS-RELATED G-PROTEIN COUPLED RECEPTOR MEMBER X2"/>
    <property type="match status" value="1"/>
</dbReference>
<evidence type="ECO:0000256" key="10">
    <source>
        <dbReference type="SAM" id="MobiDB-lite"/>
    </source>
</evidence>
<keyword evidence="8" id="KW-0807">Transducer</keyword>
<dbReference type="PANTHER" id="PTHR11334">
    <property type="entry name" value="MAS-RELATED G-PROTEIN COUPLED RECEPTOR"/>
    <property type="match status" value="1"/>
</dbReference>
<evidence type="ECO:0000256" key="9">
    <source>
        <dbReference type="ARBA" id="ARBA00061394"/>
    </source>
</evidence>
<reference evidence="13" key="2">
    <citation type="submission" date="2025-08" db="UniProtKB">
        <authorList>
            <consortium name="Ensembl"/>
        </authorList>
    </citation>
    <scope>IDENTIFICATION</scope>
</reference>
<dbReference type="GO" id="GO:0005886">
    <property type="term" value="C:plasma membrane"/>
    <property type="evidence" value="ECO:0007669"/>
    <property type="project" value="UniProtKB-SubCell"/>
</dbReference>
<feature type="transmembrane region" description="Helical" evidence="11">
    <location>
        <begin position="115"/>
        <end position="133"/>
    </location>
</feature>
<evidence type="ECO:0000256" key="8">
    <source>
        <dbReference type="ARBA" id="ARBA00023224"/>
    </source>
</evidence>
<keyword evidence="14" id="KW-1185">Reference proteome</keyword>
<evidence type="ECO:0000256" key="3">
    <source>
        <dbReference type="ARBA" id="ARBA00022692"/>
    </source>
</evidence>
<feature type="region of interest" description="Disordered" evidence="10">
    <location>
        <begin position="1"/>
        <end position="35"/>
    </location>
</feature>
<dbReference type="GeneTree" id="ENSGT01030000234639"/>
<dbReference type="PRINTS" id="PR02108">
    <property type="entry name" value="MRGPCRFAMILY"/>
</dbReference>
<keyword evidence="2" id="KW-1003">Cell membrane</keyword>
<feature type="transmembrane region" description="Helical" evidence="11">
    <location>
        <begin position="74"/>
        <end position="95"/>
    </location>
</feature>
<keyword evidence="3 11" id="KW-0812">Transmembrane</keyword>
<comment type="subcellular location">
    <subcellularLocation>
        <location evidence="1">Cell membrane</location>
        <topology evidence="1">Multi-pass membrane protein</topology>
    </subcellularLocation>
</comment>
<dbReference type="AlphaFoldDB" id="A0A7N4NPE1"/>
<evidence type="ECO:0000256" key="2">
    <source>
        <dbReference type="ARBA" id="ARBA00022475"/>
    </source>
</evidence>
<keyword evidence="4 11" id="KW-1133">Transmembrane helix</keyword>
<feature type="transmembrane region" description="Helical" evidence="11">
    <location>
        <begin position="191"/>
        <end position="212"/>
    </location>
</feature>
<dbReference type="FunFam" id="1.20.1070.10:FF:000193">
    <property type="entry name" value="Mas-related G-protein coupled receptor member E"/>
    <property type="match status" value="1"/>
</dbReference>
<dbReference type="Gene3D" id="1.20.1070.10">
    <property type="entry name" value="Rhodopsin 7-helix transmembrane proteins"/>
    <property type="match status" value="1"/>
</dbReference>
<dbReference type="InterPro" id="IPR017452">
    <property type="entry name" value="GPCR_Rhodpsn_7TM"/>
</dbReference>
<sequence length="302" mass="34560">MERVPPAMTVSPTPEYSVYDSDNSTENSENKSSSGSLNFDDWMKILLLFIASLGLVGNGTVLWLLGSPIRRNHFAIYILNLAAADALFLCSFFLISIDDYVKYVFDDLTWTILSFLRYISYTAGLNLLAAISTERCLSALFPLWYRSHSPKHMSVVACVVLWALAGMLWLVSFVFWKYLSPQCSNFFIIEGAWYLFLTCVMCVSSLTLLLRVQCSSRRRRPPRLYLLVLLMVLVFLLCGLPWGIWDFVNFNLNINLMPSWLFDPLACVNSSVNPLIYFFVGRLGNKRRETLRVMLQRVLGDE</sequence>
<evidence type="ECO:0000256" key="4">
    <source>
        <dbReference type="ARBA" id="ARBA00022989"/>
    </source>
</evidence>
<evidence type="ECO:0000313" key="13">
    <source>
        <dbReference type="Ensembl" id="ENSSHAP00000026068.1"/>
    </source>
</evidence>
<feature type="transmembrane region" description="Helical" evidence="11">
    <location>
        <begin position="257"/>
        <end position="280"/>
    </location>
</feature>
<organism evidence="13 14">
    <name type="scientific">Sarcophilus harrisii</name>
    <name type="common">Tasmanian devil</name>
    <name type="synonym">Sarcophilus laniarius</name>
    <dbReference type="NCBI Taxonomy" id="9305"/>
    <lineage>
        <taxon>Eukaryota</taxon>
        <taxon>Metazoa</taxon>
        <taxon>Chordata</taxon>
        <taxon>Craniata</taxon>
        <taxon>Vertebrata</taxon>
        <taxon>Euteleostomi</taxon>
        <taxon>Mammalia</taxon>
        <taxon>Metatheria</taxon>
        <taxon>Dasyuromorphia</taxon>
        <taxon>Dasyuridae</taxon>
        <taxon>Sarcophilus</taxon>
    </lineage>
</organism>
<keyword evidence="5" id="KW-0297">G-protein coupled receptor</keyword>
<dbReference type="Pfam" id="PF00001">
    <property type="entry name" value="7tm_1"/>
    <property type="match status" value="1"/>
</dbReference>
<dbReference type="InterPro" id="IPR000276">
    <property type="entry name" value="GPCR_Rhodpsn"/>
</dbReference>
<feature type="transmembrane region" description="Helical" evidence="11">
    <location>
        <begin position="224"/>
        <end position="245"/>
    </location>
</feature>
<proteinExistence type="inferred from homology"/>
<evidence type="ECO:0000256" key="6">
    <source>
        <dbReference type="ARBA" id="ARBA00023136"/>
    </source>
</evidence>
<dbReference type="PROSITE" id="PS50262">
    <property type="entry name" value="G_PROTEIN_RECEP_F1_2"/>
    <property type="match status" value="1"/>
</dbReference>
<protein>
    <recommendedName>
        <fullName evidence="12">G-protein coupled receptors family 1 profile domain-containing protein</fullName>
    </recommendedName>
</protein>
<evidence type="ECO:0000256" key="5">
    <source>
        <dbReference type="ARBA" id="ARBA00023040"/>
    </source>
</evidence>
<dbReference type="SUPFAM" id="SSF81321">
    <property type="entry name" value="Family A G protein-coupled receptor-like"/>
    <property type="match status" value="1"/>
</dbReference>
<reference evidence="13 14" key="1">
    <citation type="journal article" date="2011" name="Proc. Natl. Acad. Sci. U.S.A.">
        <title>Genetic diversity and population structure of the endangered marsupial Sarcophilus harrisii (Tasmanian devil).</title>
        <authorList>
            <person name="Miller W."/>
            <person name="Hayes V.M."/>
            <person name="Ratan A."/>
            <person name="Petersen D.C."/>
            <person name="Wittekindt N.E."/>
            <person name="Miller J."/>
            <person name="Walenz B."/>
            <person name="Knight J."/>
            <person name="Qi J."/>
            <person name="Zhao F."/>
            <person name="Wang Q."/>
            <person name="Bedoya-Reina O.C."/>
            <person name="Katiyar N."/>
            <person name="Tomsho L.P."/>
            <person name="Kasson L.M."/>
            <person name="Hardie R.A."/>
            <person name="Woodbridge P."/>
            <person name="Tindall E.A."/>
            <person name="Bertelsen M.F."/>
            <person name="Dixon D."/>
            <person name="Pyecroft S."/>
            <person name="Helgen K.M."/>
            <person name="Lesk A.M."/>
            <person name="Pringle T.H."/>
            <person name="Patterson N."/>
            <person name="Zhang Y."/>
            <person name="Kreiss A."/>
            <person name="Woods G.M."/>
            <person name="Jones M.E."/>
            <person name="Schuster S.C."/>
        </authorList>
    </citation>
    <scope>NUCLEOTIDE SEQUENCE [LARGE SCALE GENOMIC DNA]</scope>
</reference>
<dbReference type="PRINTS" id="PR00237">
    <property type="entry name" value="GPCRRHODOPSN"/>
</dbReference>